<reference evidence="11" key="1">
    <citation type="submission" date="2021-04" db="EMBL/GenBank/DDBJ databases">
        <title>Luteolibacter sp. 32A isolated from the skin of an Anderson's salamander (Ambystoma andersonii).</title>
        <authorList>
            <person name="Spergser J."/>
            <person name="Busse H.-J."/>
        </authorList>
    </citation>
    <scope>NUCLEOTIDE SEQUENCE</scope>
    <source>
        <strain evidence="11">32A</strain>
    </source>
</reference>
<feature type="domain" description="External alternative NADH-ubiquinone oxidoreductase-like C-terminal" evidence="10">
    <location>
        <begin position="353"/>
        <end position="413"/>
    </location>
</feature>
<keyword evidence="4" id="KW-0274">FAD</keyword>
<evidence type="ECO:0000256" key="8">
    <source>
        <dbReference type="ARBA" id="ARBA00047599"/>
    </source>
</evidence>
<dbReference type="InterPro" id="IPR036188">
    <property type="entry name" value="FAD/NAD-bd_sf"/>
</dbReference>
<accession>A0A975G631</accession>
<dbReference type="PRINTS" id="PR00411">
    <property type="entry name" value="PNDRDTASEI"/>
</dbReference>
<dbReference type="SUPFAM" id="SSF51905">
    <property type="entry name" value="FAD/NAD(P)-binding domain"/>
    <property type="match status" value="1"/>
</dbReference>
<protein>
    <recommendedName>
        <fullName evidence="2">NADH:ubiquinone reductase (non-electrogenic)</fullName>
        <ecNumber evidence="2">1.6.5.9</ecNumber>
    </recommendedName>
</protein>
<dbReference type="SUPFAM" id="SSF51206">
    <property type="entry name" value="cAMP-binding domain-like"/>
    <property type="match status" value="1"/>
</dbReference>
<dbReference type="InterPro" id="IPR023753">
    <property type="entry name" value="FAD/NAD-binding_dom"/>
</dbReference>
<dbReference type="PANTHER" id="PTHR43706:SF47">
    <property type="entry name" value="EXTERNAL NADH-UBIQUINONE OXIDOREDUCTASE 1, MITOCHONDRIAL-RELATED"/>
    <property type="match status" value="1"/>
</dbReference>
<feature type="domain" description="FAD/NAD(P)-binding" evidence="9">
    <location>
        <begin position="3"/>
        <end position="330"/>
    </location>
</feature>
<name>A0A975G631_9BACT</name>
<dbReference type="InterPro" id="IPR045024">
    <property type="entry name" value="NDH-2"/>
</dbReference>
<keyword evidence="7" id="KW-0520">NAD</keyword>
<evidence type="ECO:0000256" key="5">
    <source>
        <dbReference type="ARBA" id="ARBA00022946"/>
    </source>
</evidence>
<dbReference type="GO" id="GO:0050136">
    <property type="term" value="F:NADH dehydrogenase (quinone) (non-electrogenic) activity"/>
    <property type="evidence" value="ECO:0007669"/>
    <property type="project" value="UniProtKB-EC"/>
</dbReference>
<sequence>MKYDILVLGGGFAGAYCAKALGANRSLKVGLIAERNVLVFHPMLAEVAGATLSPLDVVHPLRHFCKTADVLQGKVKRIDWAAKKVIVDGGRFTRNHAIEFDQLVLTLGSVTDLSKVPGMTEYGLPMKSAADALRIRAAIINRLEEANLVEDEEVRQRLLTFVIVGGGYTGVETAGQVLDLVQSAKRFYANLRDKKTRVVLIHSRPHLLEEIGPELGDHAQRVLERRGMEIILSSRVSEATSNRIHHGENGCIETNTIISSIGNAPNPALLDLCKQLGIEPDKGRLATEPTMRVKGHDNLWAAGDCAAVPWNNNGELKTSPPTAQLALRQGRQLGANILRALRNEELQPFTHRYLGQLATVGAHEAVAEILGFRFSGFFAWWMWRSIYLSKLPGFGRKLRVMIDWTFELFFPRDLSVVLPVQEDPMPSVHFEQGENFVEKGDPCRAILYVRTGKITGTAPGQPDITFGPGCVIGQEEMDANGCWTYNLTAAERTDAVLFRGRALDLLRAGLRIEGDPRPAP</sequence>
<dbReference type="EMBL" id="CP073100">
    <property type="protein sequence ID" value="QUE50007.1"/>
    <property type="molecule type" value="Genomic_DNA"/>
</dbReference>
<evidence type="ECO:0000259" key="9">
    <source>
        <dbReference type="Pfam" id="PF07992"/>
    </source>
</evidence>
<dbReference type="RefSeq" id="WP_211630096.1">
    <property type="nucleotide sequence ID" value="NZ_CP073100.1"/>
</dbReference>
<keyword evidence="12" id="KW-1185">Reference proteome</keyword>
<dbReference type="PRINTS" id="PR00368">
    <property type="entry name" value="FADPNR"/>
</dbReference>
<comment type="catalytic activity">
    <reaction evidence="8">
        <text>a quinone + NADH + H(+) = a quinol + NAD(+)</text>
        <dbReference type="Rhea" id="RHEA:46160"/>
        <dbReference type="ChEBI" id="CHEBI:15378"/>
        <dbReference type="ChEBI" id="CHEBI:24646"/>
        <dbReference type="ChEBI" id="CHEBI:57540"/>
        <dbReference type="ChEBI" id="CHEBI:57945"/>
        <dbReference type="ChEBI" id="CHEBI:132124"/>
        <dbReference type="EC" id="1.6.5.9"/>
    </reaction>
</comment>
<dbReference type="InterPro" id="IPR018490">
    <property type="entry name" value="cNMP-bd_dom_sf"/>
</dbReference>
<dbReference type="Proteomes" id="UP000676169">
    <property type="component" value="Chromosome"/>
</dbReference>
<evidence type="ECO:0000313" key="11">
    <source>
        <dbReference type="EMBL" id="QUE50007.1"/>
    </source>
</evidence>
<evidence type="ECO:0000256" key="3">
    <source>
        <dbReference type="ARBA" id="ARBA00022630"/>
    </source>
</evidence>
<dbReference type="Gene3D" id="3.50.50.100">
    <property type="match status" value="1"/>
</dbReference>
<dbReference type="InterPro" id="IPR054585">
    <property type="entry name" value="NDH2-like_C"/>
</dbReference>
<organism evidence="11 12">
    <name type="scientific">Luteolibacter ambystomatis</name>
    <dbReference type="NCBI Taxonomy" id="2824561"/>
    <lineage>
        <taxon>Bacteria</taxon>
        <taxon>Pseudomonadati</taxon>
        <taxon>Verrucomicrobiota</taxon>
        <taxon>Verrucomicrobiia</taxon>
        <taxon>Verrucomicrobiales</taxon>
        <taxon>Verrucomicrobiaceae</taxon>
        <taxon>Luteolibacter</taxon>
    </lineage>
</organism>
<gene>
    <name evidence="11" type="ORF">KBB96_14160</name>
</gene>
<comment type="similarity">
    <text evidence="1">Belongs to the NADH dehydrogenase family.</text>
</comment>
<dbReference type="InterPro" id="IPR014710">
    <property type="entry name" value="RmlC-like_jellyroll"/>
</dbReference>
<dbReference type="AlphaFoldDB" id="A0A975G631"/>
<keyword evidence="3" id="KW-0285">Flavoprotein</keyword>
<keyword evidence="6" id="KW-0560">Oxidoreductase</keyword>
<evidence type="ECO:0000259" key="10">
    <source>
        <dbReference type="Pfam" id="PF22366"/>
    </source>
</evidence>
<evidence type="ECO:0000256" key="1">
    <source>
        <dbReference type="ARBA" id="ARBA00005272"/>
    </source>
</evidence>
<evidence type="ECO:0000256" key="7">
    <source>
        <dbReference type="ARBA" id="ARBA00023027"/>
    </source>
</evidence>
<dbReference type="Pfam" id="PF22366">
    <property type="entry name" value="NDH2_C"/>
    <property type="match status" value="1"/>
</dbReference>
<evidence type="ECO:0000256" key="6">
    <source>
        <dbReference type="ARBA" id="ARBA00023002"/>
    </source>
</evidence>
<dbReference type="EC" id="1.6.5.9" evidence="2"/>
<dbReference type="KEGG" id="lamb:KBB96_14160"/>
<dbReference type="Gene3D" id="2.60.120.10">
    <property type="entry name" value="Jelly Rolls"/>
    <property type="match status" value="1"/>
</dbReference>
<keyword evidence="5" id="KW-0809">Transit peptide</keyword>
<evidence type="ECO:0000256" key="4">
    <source>
        <dbReference type="ARBA" id="ARBA00022827"/>
    </source>
</evidence>
<proteinExistence type="inferred from homology"/>
<dbReference type="PANTHER" id="PTHR43706">
    <property type="entry name" value="NADH DEHYDROGENASE"/>
    <property type="match status" value="1"/>
</dbReference>
<dbReference type="Pfam" id="PF07992">
    <property type="entry name" value="Pyr_redox_2"/>
    <property type="match status" value="1"/>
</dbReference>
<evidence type="ECO:0000313" key="12">
    <source>
        <dbReference type="Proteomes" id="UP000676169"/>
    </source>
</evidence>
<evidence type="ECO:0000256" key="2">
    <source>
        <dbReference type="ARBA" id="ARBA00012637"/>
    </source>
</evidence>